<keyword evidence="5" id="KW-0460">Magnesium</keyword>
<keyword evidence="11" id="KW-1185">Reference proteome</keyword>
<keyword evidence="3" id="KW-0479">Metal-binding</keyword>
<dbReference type="InterPro" id="IPR029061">
    <property type="entry name" value="THDP-binding"/>
</dbReference>
<dbReference type="InterPro" id="IPR029035">
    <property type="entry name" value="DHS-like_NAD/FAD-binding_dom"/>
</dbReference>
<keyword evidence="7" id="KW-0456">Lyase</keyword>
<dbReference type="InterPro" id="IPR012110">
    <property type="entry name" value="PDC/IPDC-like"/>
</dbReference>
<comment type="similarity">
    <text evidence="2">Belongs to the TPP enzyme family.</text>
</comment>
<dbReference type="AlphaFoldDB" id="A0A1V6Q035"/>
<dbReference type="GO" id="GO:0005829">
    <property type="term" value="C:cytosol"/>
    <property type="evidence" value="ECO:0007669"/>
    <property type="project" value="TreeGrafter"/>
</dbReference>
<dbReference type="Pfam" id="PF00205">
    <property type="entry name" value="TPP_enzyme_M"/>
    <property type="match status" value="1"/>
</dbReference>
<dbReference type="PANTHER" id="PTHR43452">
    <property type="entry name" value="PYRUVATE DECARBOXYLASE"/>
    <property type="match status" value="1"/>
</dbReference>
<evidence type="ECO:0000256" key="7">
    <source>
        <dbReference type="ARBA" id="ARBA00023239"/>
    </source>
</evidence>
<evidence type="ECO:0000256" key="2">
    <source>
        <dbReference type="ARBA" id="ARBA00007812"/>
    </source>
</evidence>
<evidence type="ECO:0000259" key="8">
    <source>
        <dbReference type="Pfam" id="PF00205"/>
    </source>
</evidence>
<evidence type="ECO:0000256" key="3">
    <source>
        <dbReference type="ARBA" id="ARBA00022723"/>
    </source>
</evidence>
<keyword evidence="6" id="KW-0786">Thiamine pyrophosphate</keyword>
<dbReference type="GO" id="GO:0005634">
    <property type="term" value="C:nucleus"/>
    <property type="evidence" value="ECO:0007669"/>
    <property type="project" value="TreeGrafter"/>
</dbReference>
<comment type="cofactor">
    <cofactor evidence="1">
        <name>thiamine diphosphate</name>
        <dbReference type="ChEBI" id="CHEBI:58937"/>
    </cofactor>
</comment>
<evidence type="ECO:0000256" key="5">
    <source>
        <dbReference type="ARBA" id="ARBA00022842"/>
    </source>
</evidence>
<dbReference type="InterPro" id="IPR012000">
    <property type="entry name" value="Thiamin_PyroP_enz_cen_dom"/>
</dbReference>
<comment type="caution">
    <text evidence="10">The sequence shown here is derived from an EMBL/GenBank/DDBJ whole genome shotgun (WGS) entry which is preliminary data.</text>
</comment>
<keyword evidence="4" id="KW-0210">Decarboxylase</keyword>
<evidence type="ECO:0000259" key="9">
    <source>
        <dbReference type="Pfam" id="PF02776"/>
    </source>
</evidence>
<dbReference type="GO" id="GO:0000949">
    <property type="term" value="P:aromatic amino acid family catabolic process to alcohol via Ehrlich pathway"/>
    <property type="evidence" value="ECO:0007669"/>
    <property type="project" value="TreeGrafter"/>
</dbReference>
<dbReference type="GO" id="GO:0000287">
    <property type="term" value="F:magnesium ion binding"/>
    <property type="evidence" value="ECO:0007669"/>
    <property type="project" value="InterPro"/>
</dbReference>
<dbReference type="STRING" id="416450.A0A1V6Q035"/>
<evidence type="ECO:0000313" key="10">
    <source>
        <dbReference type="EMBL" id="OQD82066.1"/>
    </source>
</evidence>
<gene>
    <name evidence="10" type="ORF">PENANT_c023G03466</name>
</gene>
<feature type="domain" description="Thiamine pyrophosphate enzyme N-terminal TPP-binding" evidence="9">
    <location>
        <begin position="5"/>
        <end position="65"/>
    </location>
</feature>
<feature type="domain" description="Thiamine pyrophosphate enzyme central" evidence="8">
    <location>
        <begin position="192"/>
        <end position="275"/>
    </location>
</feature>
<accession>A0A1V6Q035</accession>
<name>A0A1V6Q035_9EURO</name>
<dbReference type="EMBL" id="MDYN01000023">
    <property type="protein sequence ID" value="OQD82066.1"/>
    <property type="molecule type" value="Genomic_DNA"/>
</dbReference>
<evidence type="ECO:0000256" key="6">
    <source>
        <dbReference type="ARBA" id="ARBA00023052"/>
    </source>
</evidence>
<reference evidence="11" key="1">
    <citation type="journal article" date="2017" name="Nat. Microbiol.">
        <title>Global analysis of biosynthetic gene clusters reveals vast potential of secondary metabolite production in Penicillium species.</title>
        <authorList>
            <person name="Nielsen J.C."/>
            <person name="Grijseels S."/>
            <person name="Prigent S."/>
            <person name="Ji B."/>
            <person name="Dainat J."/>
            <person name="Nielsen K.F."/>
            <person name="Frisvad J.C."/>
            <person name="Workman M."/>
            <person name="Nielsen J."/>
        </authorList>
    </citation>
    <scope>NUCLEOTIDE SEQUENCE [LARGE SCALE GENOMIC DNA]</scope>
    <source>
        <strain evidence="11">IBT 31811</strain>
    </source>
</reference>
<organism evidence="10 11">
    <name type="scientific">Penicillium antarcticum</name>
    <dbReference type="NCBI Taxonomy" id="416450"/>
    <lineage>
        <taxon>Eukaryota</taxon>
        <taxon>Fungi</taxon>
        <taxon>Dikarya</taxon>
        <taxon>Ascomycota</taxon>
        <taxon>Pezizomycotina</taxon>
        <taxon>Eurotiomycetes</taxon>
        <taxon>Eurotiomycetidae</taxon>
        <taxon>Eurotiales</taxon>
        <taxon>Aspergillaceae</taxon>
        <taxon>Penicillium</taxon>
    </lineage>
</organism>
<dbReference type="PANTHER" id="PTHR43452:SF11">
    <property type="entry name" value="PYRUVATE DECARBOXYLASE"/>
    <property type="match status" value="1"/>
</dbReference>
<dbReference type="SUPFAM" id="SSF52467">
    <property type="entry name" value="DHS-like NAD/FAD-binding domain"/>
    <property type="match status" value="1"/>
</dbReference>
<evidence type="ECO:0000256" key="1">
    <source>
        <dbReference type="ARBA" id="ARBA00001964"/>
    </source>
</evidence>
<dbReference type="Gene3D" id="3.40.50.1220">
    <property type="entry name" value="TPP-binding domain"/>
    <property type="match status" value="1"/>
</dbReference>
<dbReference type="Gene3D" id="3.40.50.970">
    <property type="match status" value="2"/>
</dbReference>
<evidence type="ECO:0008006" key="12">
    <source>
        <dbReference type="Google" id="ProtNLM"/>
    </source>
</evidence>
<dbReference type="Pfam" id="PF02776">
    <property type="entry name" value="TPP_enzyme_N"/>
    <property type="match status" value="1"/>
</dbReference>
<dbReference type="Proteomes" id="UP000191672">
    <property type="component" value="Unassembled WGS sequence"/>
</dbReference>
<evidence type="ECO:0000313" key="11">
    <source>
        <dbReference type="Proteomes" id="UP000191672"/>
    </source>
</evidence>
<dbReference type="InterPro" id="IPR012001">
    <property type="entry name" value="Thiamin_PyroP_enz_TPP-bd_dom"/>
</dbReference>
<sequence length="550" mass="61774">MSEITLGQYLFARLRQAGLNAVHAVPAQHHLEILNQAVSAGLEWTQHSSELNAGFTADGYGQIRGIAAPDAISESYEEMVPVVLVIGSPPRMEQFQAFKYHHPFYDTQPEALEQFANWFPKSTVMQEILLDPNDIANQVDNAIKECIFQSWPVYIELPEDMVNMKIRIDELDAPTNLKPRFNNDDLEQKVLAEIMNRIRLAERPTILIDAGATTCGQREINRLAKMTGIPTTTTSISRGLVDETLSNFHGSMCSRWDKLGAYVQSSDFVLHIGPIETIFRSSPFDSGCKQDKTITFKWVSIIMGSKLWSVSSRFILQKILKSLSQERLQGPAPYPDLPNVQEKINILPIQKKTTPLQHDIYNSLWRRISSLLCPGDLILTEPFTAGAGARSFVLPRNAIVINSGFHRSPEYMLAATSGVAIAQRELGESKYLFGQGRTILFEGIEGFKQAQGAFGTVYKEKLNMIIFLINEKQQSVEKFMHEMEMKHNHGAPWKYSESLSFLGSPNETSYPVLIVELEIQPENLEVPGLFSGKYGESPSLLTKELSFVKD</sequence>
<dbReference type="SUPFAM" id="SSF52518">
    <property type="entry name" value="Thiamin diphosphate-binding fold (THDP-binding)"/>
    <property type="match status" value="2"/>
</dbReference>
<evidence type="ECO:0000256" key="4">
    <source>
        <dbReference type="ARBA" id="ARBA00022793"/>
    </source>
</evidence>
<proteinExistence type="inferred from homology"/>
<protein>
    <recommendedName>
        <fullName evidence="12">Pyruvate decarboxylase</fullName>
    </recommendedName>
</protein>
<dbReference type="GO" id="GO:0030976">
    <property type="term" value="F:thiamine pyrophosphate binding"/>
    <property type="evidence" value="ECO:0007669"/>
    <property type="project" value="InterPro"/>
</dbReference>
<dbReference type="GO" id="GO:0004737">
    <property type="term" value="F:pyruvate decarboxylase activity"/>
    <property type="evidence" value="ECO:0007669"/>
    <property type="project" value="TreeGrafter"/>
</dbReference>